<organism evidence="5 6">
    <name type="scientific">Rubroshorea leprosula</name>
    <dbReference type="NCBI Taxonomy" id="152421"/>
    <lineage>
        <taxon>Eukaryota</taxon>
        <taxon>Viridiplantae</taxon>
        <taxon>Streptophyta</taxon>
        <taxon>Embryophyta</taxon>
        <taxon>Tracheophyta</taxon>
        <taxon>Spermatophyta</taxon>
        <taxon>Magnoliopsida</taxon>
        <taxon>eudicotyledons</taxon>
        <taxon>Gunneridae</taxon>
        <taxon>Pentapetalae</taxon>
        <taxon>rosids</taxon>
        <taxon>malvids</taxon>
        <taxon>Malvales</taxon>
        <taxon>Dipterocarpaceae</taxon>
        <taxon>Rubroshorea</taxon>
    </lineage>
</organism>
<dbReference type="PROSITE" id="PS51450">
    <property type="entry name" value="LRR"/>
    <property type="match status" value="1"/>
</dbReference>
<reference evidence="5 6" key="1">
    <citation type="journal article" date="2021" name="Commun. Biol.">
        <title>The genome of Shorea leprosula (Dipterocarpaceae) highlights the ecological relevance of drought in aseasonal tropical rainforests.</title>
        <authorList>
            <person name="Ng K.K.S."/>
            <person name="Kobayashi M.J."/>
            <person name="Fawcett J.A."/>
            <person name="Hatakeyama M."/>
            <person name="Paape T."/>
            <person name="Ng C.H."/>
            <person name="Ang C.C."/>
            <person name="Tnah L.H."/>
            <person name="Lee C.T."/>
            <person name="Nishiyama T."/>
            <person name="Sese J."/>
            <person name="O'Brien M.J."/>
            <person name="Copetti D."/>
            <person name="Mohd Noor M.I."/>
            <person name="Ong R.C."/>
            <person name="Putra M."/>
            <person name="Sireger I.Z."/>
            <person name="Indrioko S."/>
            <person name="Kosugi Y."/>
            <person name="Izuno A."/>
            <person name="Isagi Y."/>
            <person name="Lee S.L."/>
            <person name="Shimizu K.K."/>
        </authorList>
    </citation>
    <scope>NUCLEOTIDE SEQUENCE [LARGE SCALE GENOMIC DNA]</scope>
    <source>
        <strain evidence="5">214</strain>
    </source>
</reference>
<dbReference type="Gene3D" id="3.80.10.10">
    <property type="entry name" value="Ribonuclease Inhibitor"/>
    <property type="match status" value="2"/>
</dbReference>
<feature type="domain" description="Disease resistance protein At4g27190-like leucine-rich repeats" evidence="4">
    <location>
        <begin position="348"/>
        <end position="461"/>
    </location>
</feature>
<dbReference type="PANTHER" id="PTHR33463">
    <property type="entry name" value="NB-ARC DOMAIN-CONTAINING PROTEIN-RELATED"/>
    <property type="match status" value="1"/>
</dbReference>
<gene>
    <name evidence="5" type="ORF">SLEP1_g52846</name>
</gene>
<keyword evidence="2" id="KW-0677">Repeat</keyword>
<dbReference type="InterPro" id="IPR050905">
    <property type="entry name" value="Plant_NBS-LRR"/>
</dbReference>
<proteinExistence type="predicted"/>
<evidence type="ECO:0000256" key="3">
    <source>
        <dbReference type="ARBA" id="ARBA00022821"/>
    </source>
</evidence>
<dbReference type="EMBL" id="BPVZ01000198">
    <property type="protein sequence ID" value="GKV45802.1"/>
    <property type="molecule type" value="Genomic_DNA"/>
</dbReference>
<dbReference type="PANTHER" id="PTHR33463:SF187">
    <property type="entry name" value="AND NB-ARC DOMAIN DISEASE RESISTANCE PROTEIN, PUTATIVE-RELATED"/>
    <property type="match status" value="1"/>
</dbReference>
<evidence type="ECO:0000259" key="4">
    <source>
        <dbReference type="Pfam" id="PF23247"/>
    </source>
</evidence>
<dbReference type="InterPro" id="IPR057135">
    <property type="entry name" value="At4g27190-like_LRR"/>
</dbReference>
<protein>
    <recommendedName>
        <fullName evidence="4">Disease resistance protein At4g27190-like leucine-rich repeats domain-containing protein</fullName>
    </recommendedName>
</protein>
<accession>A0AAV5MB02</accession>
<keyword evidence="3" id="KW-0611">Plant defense</keyword>
<dbReference type="InterPro" id="IPR003591">
    <property type="entry name" value="Leu-rich_rpt_typical-subtyp"/>
</dbReference>
<name>A0AAV5MB02_9ROSI</name>
<dbReference type="AlphaFoldDB" id="A0AAV5MB02"/>
<dbReference type="SMART" id="SM00369">
    <property type="entry name" value="LRR_TYP"/>
    <property type="match status" value="3"/>
</dbReference>
<evidence type="ECO:0000313" key="5">
    <source>
        <dbReference type="EMBL" id="GKV45802.1"/>
    </source>
</evidence>
<dbReference type="Pfam" id="PF13855">
    <property type="entry name" value="LRR_8"/>
    <property type="match status" value="1"/>
</dbReference>
<dbReference type="InterPro" id="IPR001611">
    <property type="entry name" value="Leu-rich_rpt"/>
</dbReference>
<dbReference type="InterPro" id="IPR032675">
    <property type="entry name" value="LRR_dom_sf"/>
</dbReference>
<keyword evidence="1" id="KW-0433">Leucine-rich repeat</keyword>
<comment type="caution">
    <text evidence="5">The sequence shown here is derived from an EMBL/GenBank/DDBJ whole genome shotgun (WGS) entry which is preliminary data.</text>
</comment>
<keyword evidence="6" id="KW-1185">Reference proteome</keyword>
<sequence>MHDLLREMALKIIHPQFMVKAGMALEELLEEDEWRDDLLKVSLMNNNIREIPSSMSSPKCPMLTTLLLSNNNITTIPDAFFNHMRGLKILDLSNNYKLDRLPRSVSKLENLTTLLLENCKFLKEVPSLSNLRGLRKLNLYGTSIEELPQGLFMLTNLKYLWLGGSLSDIPDGLLRNLSKLQCLGVDGTIPLKGEEIGRLRKLESLDGRLSTLDDMSLFVKSERKFLNQYTIFVGSYSPRDYSLENETISNVVKSIVCCHIDICEVPNWLPSDAQGFYIKDCKDVRSLDDISGFQEATDLRHCTVDGCDGLEFVVSSRCLKPLQNLESLYLYNLKKLNAVVGVVEAIAKSAPLPAGTFSFLQKIEVVGCEKIKKLLPLRLLWYLQNLQTIKVRHCVQMEEIIWSEYEGEKALEKLTLPKLERVILQYLPALKSIYSCSTIVLICDSLKRIEIRGCQEIESVFWRGFNPLPTLEHLDLCYLMNLKSVFDEEILGLSARPTNLFSLKKIFVKWCPKLKKVFSSGWLLGYFQSLETIAVDSCAQMEEVISSSTYEEKEALEKITLPKLQRLELSRLPELKSIC</sequence>
<evidence type="ECO:0000313" key="6">
    <source>
        <dbReference type="Proteomes" id="UP001054252"/>
    </source>
</evidence>
<feature type="domain" description="Disease resistance protein At4g27190-like leucine-rich repeats" evidence="4">
    <location>
        <begin position="500"/>
        <end position="579"/>
    </location>
</feature>
<dbReference type="Proteomes" id="UP001054252">
    <property type="component" value="Unassembled WGS sequence"/>
</dbReference>
<evidence type="ECO:0000256" key="2">
    <source>
        <dbReference type="ARBA" id="ARBA00022737"/>
    </source>
</evidence>
<evidence type="ECO:0000256" key="1">
    <source>
        <dbReference type="ARBA" id="ARBA00022614"/>
    </source>
</evidence>
<dbReference type="SUPFAM" id="SSF52058">
    <property type="entry name" value="L domain-like"/>
    <property type="match status" value="1"/>
</dbReference>
<dbReference type="Pfam" id="PF23247">
    <property type="entry name" value="LRR_RPS2"/>
    <property type="match status" value="2"/>
</dbReference>